<dbReference type="PANTHER" id="PTHR12900">
    <property type="entry name" value="MITOTIC AND DNA DAMAGE CHECKPOINT PROTEIN HUS1"/>
    <property type="match status" value="1"/>
</dbReference>
<comment type="subcellular location">
    <subcellularLocation>
        <location evidence="1">Nucleus</location>
    </subcellularLocation>
</comment>
<dbReference type="GO" id="GO:0030896">
    <property type="term" value="C:checkpoint clamp complex"/>
    <property type="evidence" value="ECO:0007669"/>
    <property type="project" value="InterPro"/>
</dbReference>
<keyword evidence="6" id="KW-1185">Reference proteome</keyword>
<organism evidence="5 6">
    <name type="scientific">Holothuria leucospilota</name>
    <name type="common">Black long sea cucumber</name>
    <name type="synonym">Mertensiothuria leucospilota</name>
    <dbReference type="NCBI Taxonomy" id="206669"/>
    <lineage>
        <taxon>Eukaryota</taxon>
        <taxon>Metazoa</taxon>
        <taxon>Echinodermata</taxon>
        <taxon>Eleutherozoa</taxon>
        <taxon>Echinozoa</taxon>
        <taxon>Holothuroidea</taxon>
        <taxon>Aspidochirotacea</taxon>
        <taxon>Aspidochirotida</taxon>
        <taxon>Holothuriidae</taxon>
        <taxon>Holothuria</taxon>
    </lineage>
</organism>
<dbReference type="Gene3D" id="3.70.10.10">
    <property type="match status" value="1"/>
</dbReference>
<gene>
    <name evidence="5" type="ORF">HOLleu_20562</name>
</gene>
<dbReference type="InterPro" id="IPR007150">
    <property type="entry name" value="HUS1/Mec3"/>
</dbReference>
<dbReference type="AlphaFoldDB" id="A0A9Q1C0V5"/>
<dbReference type="GO" id="GO:0033314">
    <property type="term" value="P:mitotic DNA replication checkpoint signaling"/>
    <property type="evidence" value="ECO:0007669"/>
    <property type="project" value="TreeGrafter"/>
</dbReference>
<dbReference type="Pfam" id="PF04005">
    <property type="entry name" value="Hus1"/>
    <property type="match status" value="1"/>
</dbReference>
<dbReference type="OrthoDB" id="10063861at2759"/>
<comment type="similarity">
    <text evidence="2 4">Belongs to the HUS1 family.</text>
</comment>
<dbReference type="GO" id="GO:0006289">
    <property type="term" value="P:nucleotide-excision repair"/>
    <property type="evidence" value="ECO:0007669"/>
    <property type="project" value="TreeGrafter"/>
</dbReference>
<dbReference type="InterPro" id="IPR046938">
    <property type="entry name" value="DNA_clamp_sf"/>
</dbReference>
<dbReference type="InterPro" id="IPR016580">
    <property type="entry name" value="HUS1"/>
</dbReference>
<dbReference type="PIRSF" id="PIRSF011312">
    <property type="entry name" value="Cell_cycle_HUS1"/>
    <property type="match status" value="1"/>
</dbReference>
<keyword evidence="3" id="KW-0539">Nucleus</keyword>
<sequence length="283" mass="32262">MKFRAKTEEISNIEQLVRVCSSISKMTQLCVLRISEENMFFILNDKVVHGGVWCQMNPNNFFEEYRMEGLGEDCNEIYLEVTPEDIVQALKTGQIAAKSLKIKLTKKLSPCLTFEIDLPSQSGRVQTFIHDVPVNVIPKRLWSDYKEPLVPQFDVSVTMPPLKSLKTVTERLKNLGSYMEMSANHNGEMRMRVETEQVTVSVNFKDLEVVHVDSGSSQSQSQQDHPGRFYGAKVDIKNLLMFLSGQLLNPTRIICNIVENSAIHCFLIQEDVSIQYCMPVVHQ</sequence>
<accession>A0A9Q1C0V5</accession>
<evidence type="ECO:0000256" key="2">
    <source>
        <dbReference type="ARBA" id="ARBA00005563"/>
    </source>
</evidence>
<evidence type="ECO:0000313" key="5">
    <source>
        <dbReference type="EMBL" id="KAJ8036551.1"/>
    </source>
</evidence>
<evidence type="ECO:0000256" key="1">
    <source>
        <dbReference type="ARBA" id="ARBA00004123"/>
    </source>
</evidence>
<dbReference type="GO" id="GO:0035861">
    <property type="term" value="C:site of double-strand break"/>
    <property type="evidence" value="ECO:0007669"/>
    <property type="project" value="TreeGrafter"/>
</dbReference>
<evidence type="ECO:0000256" key="4">
    <source>
        <dbReference type="PIRNR" id="PIRNR011312"/>
    </source>
</evidence>
<dbReference type="GO" id="GO:0031573">
    <property type="term" value="P:mitotic intra-S DNA damage checkpoint signaling"/>
    <property type="evidence" value="ECO:0007669"/>
    <property type="project" value="TreeGrafter"/>
</dbReference>
<reference evidence="5" key="1">
    <citation type="submission" date="2021-10" db="EMBL/GenBank/DDBJ databases">
        <title>Tropical sea cucumber genome reveals ecological adaptation and Cuvierian tubules defense mechanism.</title>
        <authorList>
            <person name="Chen T."/>
        </authorList>
    </citation>
    <scope>NUCLEOTIDE SEQUENCE</scope>
    <source>
        <strain evidence="5">Nanhai2018</strain>
        <tissue evidence="5">Muscle</tissue>
    </source>
</reference>
<name>A0A9Q1C0V5_HOLLE</name>
<protein>
    <recommendedName>
        <fullName evidence="4">Checkpoint protein</fullName>
    </recommendedName>
</protein>
<dbReference type="GO" id="GO:0005730">
    <property type="term" value="C:nucleolus"/>
    <property type="evidence" value="ECO:0007669"/>
    <property type="project" value="InterPro"/>
</dbReference>
<dbReference type="GO" id="GO:0000723">
    <property type="term" value="P:telomere maintenance"/>
    <property type="evidence" value="ECO:0007669"/>
    <property type="project" value="TreeGrafter"/>
</dbReference>
<dbReference type="SUPFAM" id="SSF55979">
    <property type="entry name" value="DNA clamp"/>
    <property type="match status" value="1"/>
</dbReference>
<dbReference type="GO" id="GO:0044778">
    <property type="term" value="P:meiotic DNA integrity checkpoint signaling"/>
    <property type="evidence" value="ECO:0007669"/>
    <property type="project" value="TreeGrafter"/>
</dbReference>
<dbReference type="Proteomes" id="UP001152320">
    <property type="component" value="Chromosome 9"/>
</dbReference>
<comment type="caution">
    <text evidence="5">The sequence shown here is derived from an EMBL/GenBank/DDBJ whole genome shotgun (WGS) entry which is preliminary data.</text>
</comment>
<dbReference type="GO" id="GO:0000724">
    <property type="term" value="P:double-strand break repair via homologous recombination"/>
    <property type="evidence" value="ECO:0007669"/>
    <property type="project" value="TreeGrafter"/>
</dbReference>
<evidence type="ECO:0000313" key="6">
    <source>
        <dbReference type="Proteomes" id="UP001152320"/>
    </source>
</evidence>
<evidence type="ECO:0000256" key="3">
    <source>
        <dbReference type="ARBA" id="ARBA00023242"/>
    </source>
</evidence>
<dbReference type="PANTHER" id="PTHR12900:SF0">
    <property type="entry name" value="CHECKPOINT PROTEIN"/>
    <property type="match status" value="1"/>
</dbReference>
<dbReference type="EMBL" id="JAIZAY010000009">
    <property type="protein sequence ID" value="KAJ8036551.1"/>
    <property type="molecule type" value="Genomic_DNA"/>
</dbReference>
<proteinExistence type="inferred from homology"/>